<accession>A0A2H5SSY2</accession>
<keyword evidence="2" id="KW-1185">Reference proteome</keyword>
<dbReference type="AlphaFoldDB" id="A0A2H5SSY2"/>
<evidence type="ECO:0000313" key="2">
    <source>
        <dbReference type="Proteomes" id="UP000018888"/>
    </source>
</evidence>
<comment type="caution">
    <text evidence="1">The sequence shown here is derived from an EMBL/GenBank/DDBJ whole genome shotgun (WGS) entry which is preliminary data.</text>
</comment>
<organism evidence="1 2">
    <name type="scientific">Rhizophagus irregularis (strain DAOM 181602 / DAOM 197198 / MUCL 43194)</name>
    <name type="common">Arbuscular mycorrhizal fungus</name>
    <name type="synonym">Glomus intraradices</name>
    <dbReference type="NCBI Taxonomy" id="747089"/>
    <lineage>
        <taxon>Eukaryota</taxon>
        <taxon>Fungi</taxon>
        <taxon>Fungi incertae sedis</taxon>
        <taxon>Mucoromycota</taxon>
        <taxon>Glomeromycotina</taxon>
        <taxon>Glomeromycetes</taxon>
        <taxon>Glomerales</taxon>
        <taxon>Glomeraceae</taxon>
        <taxon>Rhizophagus</taxon>
    </lineage>
</organism>
<dbReference type="EMBL" id="AUPC02000079">
    <property type="protein sequence ID" value="POG73735.1"/>
    <property type="molecule type" value="Genomic_DNA"/>
</dbReference>
<reference evidence="1 2" key="1">
    <citation type="journal article" date="2013" name="Proc. Natl. Acad. Sci. U.S.A.">
        <title>Genome of an arbuscular mycorrhizal fungus provides insight into the oldest plant symbiosis.</title>
        <authorList>
            <person name="Tisserant E."/>
            <person name="Malbreil M."/>
            <person name="Kuo A."/>
            <person name="Kohler A."/>
            <person name="Symeonidi A."/>
            <person name="Balestrini R."/>
            <person name="Charron P."/>
            <person name="Duensing N."/>
            <person name="Frei Dit Frey N."/>
            <person name="Gianinazzi-Pearson V."/>
            <person name="Gilbert L.B."/>
            <person name="Handa Y."/>
            <person name="Herr J.R."/>
            <person name="Hijri M."/>
            <person name="Koul R."/>
            <person name="Kawaguchi M."/>
            <person name="Krajinski F."/>
            <person name="Lammers P.J."/>
            <person name="Masclaux F.G."/>
            <person name="Murat C."/>
            <person name="Morin E."/>
            <person name="Ndikumana S."/>
            <person name="Pagni M."/>
            <person name="Petitpierre D."/>
            <person name="Requena N."/>
            <person name="Rosikiewicz P."/>
            <person name="Riley R."/>
            <person name="Saito K."/>
            <person name="San Clemente H."/>
            <person name="Shapiro H."/>
            <person name="van Tuinen D."/>
            <person name="Becard G."/>
            <person name="Bonfante P."/>
            <person name="Paszkowski U."/>
            <person name="Shachar-Hill Y.Y."/>
            <person name="Tuskan G.A."/>
            <person name="Young P.W."/>
            <person name="Sanders I.R."/>
            <person name="Henrissat B."/>
            <person name="Rensing S.A."/>
            <person name="Grigoriev I.V."/>
            <person name="Corradi N."/>
            <person name="Roux C."/>
            <person name="Martin F."/>
        </authorList>
    </citation>
    <scope>NUCLEOTIDE SEQUENCE [LARGE SCALE GENOMIC DNA]</scope>
    <source>
        <strain evidence="1 2">DAOM 197198</strain>
    </source>
</reference>
<dbReference type="Proteomes" id="UP000018888">
    <property type="component" value="Unassembled WGS sequence"/>
</dbReference>
<protein>
    <submittedName>
        <fullName evidence="1">Uncharacterized protein</fullName>
    </submittedName>
</protein>
<sequence>MPVYCFYYCVIYLDIWVNELKWLPNNQVLISLHGPPTDKCIQQGIEIVSDFKFYILNKVPYILWNERRWINGYTENNISGGRDGKDCSKLYEGAVDHELTSTYDPNEFASPGQKVALEMWLYGNCRYKGDTHCDACKIYKYYDYNPPK</sequence>
<dbReference type="VEuPathDB" id="FungiDB:RhiirFUN_005618"/>
<name>A0A2H5SSY2_RHIID</name>
<reference evidence="1 2" key="2">
    <citation type="journal article" date="2018" name="New Phytol.">
        <title>High intraspecific genome diversity in the model arbuscular mycorrhizal symbiont Rhizophagus irregularis.</title>
        <authorList>
            <person name="Chen E.C.H."/>
            <person name="Morin E."/>
            <person name="Beaudet D."/>
            <person name="Noel J."/>
            <person name="Yildirir G."/>
            <person name="Ndikumana S."/>
            <person name="Charron P."/>
            <person name="St-Onge C."/>
            <person name="Giorgi J."/>
            <person name="Kruger M."/>
            <person name="Marton T."/>
            <person name="Ropars J."/>
            <person name="Grigoriev I.V."/>
            <person name="Hainaut M."/>
            <person name="Henrissat B."/>
            <person name="Roux C."/>
            <person name="Martin F."/>
            <person name="Corradi N."/>
        </authorList>
    </citation>
    <scope>NUCLEOTIDE SEQUENCE [LARGE SCALE GENOMIC DNA]</scope>
    <source>
        <strain evidence="1 2">DAOM 197198</strain>
    </source>
</reference>
<proteinExistence type="predicted"/>
<evidence type="ECO:0000313" key="1">
    <source>
        <dbReference type="EMBL" id="POG73735.1"/>
    </source>
</evidence>
<gene>
    <name evidence="1" type="ORF">GLOIN_2v1874129</name>
</gene>